<dbReference type="EMBL" id="GL883110">
    <property type="protein sequence ID" value="EGG05947.1"/>
    <property type="molecule type" value="Genomic_DNA"/>
</dbReference>
<evidence type="ECO:0000313" key="3">
    <source>
        <dbReference type="Proteomes" id="UP000001072"/>
    </source>
</evidence>
<dbReference type="KEGG" id="mlr:MELLADRAFT_124117"/>
<dbReference type="InParanoid" id="F4RN95"/>
<dbReference type="HOGENOM" id="CLU_1454748_0_0_1"/>
<name>F4RN95_MELLP</name>
<evidence type="ECO:0000313" key="2">
    <source>
        <dbReference type="EMBL" id="EGG05947.1"/>
    </source>
</evidence>
<feature type="signal peptide" evidence="1">
    <location>
        <begin position="1"/>
        <end position="25"/>
    </location>
</feature>
<accession>F4RN95</accession>
<sequence>MLNQSLSTSLALLLVLQGFASFLNAEKSEGPNNSPPPIVGVSQQDCAQTWANLAIRTKFWSMTYPERYYCRNAGNTAYVCGNCWIKQQQKPANPAPLTLGPEASSCSILRSSDRKAIWIPKAPCLAYHLEESSGRMSCLSQAFSVLQCHAGRPDPSYIGTVCDQCTPYQAKSGDRGTIFEDGSDFP</sequence>
<dbReference type="OrthoDB" id="10304637at2759"/>
<reference evidence="3" key="1">
    <citation type="journal article" date="2011" name="Proc. Natl. Acad. Sci. U.S.A.">
        <title>Obligate biotrophy features unraveled by the genomic analysis of rust fungi.</title>
        <authorList>
            <person name="Duplessis S."/>
            <person name="Cuomo C.A."/>
            <person name="Lin Y.-C."/>
            <person name="Aerts A."/>
            <person name="Tisserant E."/>
            <person name="Veneault-Fourrey C."/>
            <person name="Joly D.L."/>
            <person name="Hacquard S."/>
            <person name="Amselem J."/>
            <person name="Cantarel B.L."/>
            <person name="Chiu R."/>
            <person name="Coutinho P.M."/>
            <person name="Feau N."/>
            <person name="Field M."/>
            <person name="Frey P."/>
            <person name="Gelhaye E."/>
            <person name="Goldberg J."/>
            <person name="Grabherr M.G."/>
            <person name="Kodira C.D."/>
            <person name="Kohler A."/>
            <person name="Kuees U."/>
            <person name="Lindquist E.A."/>
            <person name="Lucas S.M."/>
            <person name="Mago R."/>
            <person name="Mauceli E."/>
            <person name="Morin E."/>
            <person name="Murat C."/>
            <person name="Pangilinan J.L."/>
            <person name="Park R."/>
            <person name="Pearson M."/>
            <person name="Quesneville H."/>
            <person name="Rouhier N."/>
            <person name="Sakthikumar S."/>
            <person name="Salamov A.A."/>
            <person name="Schmutz J."/>
            <person name="Selles B."/>
            <person name="Shapiro H."/>
            <person name="Tanguay P."/>
            <person name="Tuskan G.A."/>
            <person name="Henrissat B."/>
            <person name="Van de Peer Y."/>
            <person name="Rouze P."/>
            <person name="Ellis J.G."/>
            <person name="Dodds P.N."/>
            <person name="Schein J.E."/>
            <person name="Zhong S."/>
            <person name="Hamelin R.C."/>
            <person name="Grigoriev I.V."/>
            <person name="Szabo L.J."/>
            <person name="Martin F."/>
        </authorList>
    </citation>
    <scope>NUCLEOTIDE SEQUENCE [LARGE SCALE GENOMIC DNA]</scope>
    <source>
        <strain evidence="3">98AG31 / pathotype 3-4-7</strain>
    </source>
</reference>
<proteinExistence type="predicted"/>
<organism evidence="3">
    <name type="scientific">Melampsora larici-populina (strain 98AG31 / pathotype 3-4-7)</name>
    <name type="common">Poplar leaf rust fungus</name>
    <dbReference type="NCBI Taxonomy" id="747676"/>
    <lineage>
        <taxon>Eukaryota</taxon>
        <taxon>Fungi</taxon>
        <taxon>Dikarya</taxon>
        <taxon>Basidiomycota</taxon>
        <taxon>Pucciniomycotina</taxon>
        <taxon>Pucciniomycetes</taxon>
        <taxon>Pucciniales</taxon>
        <taxon>Melampsoraceae</taxon>
        <taxon>Melampsora</taxon>
    </lineage>
</organism>
<feature type="chain" id="PRO_5003320903" evidence="1">
    <location>
        <begin position="26"/>
        <end position="186"/>
    </location>
</feature>
<dbReference type="AlphaFoldDB" id="F4RN95"/>
<keyword evidence="3" id="KW-1185">Reference proteome</keyword>
<gene>
    <name evidence="2" type="ORF">MELLADRAFT_124117</name>
</gene>
<protein>
    <submittedName>
        <fullName evidence="2">Secreted protein</fullName>
    </submittedName>
</protein>
<dbReference type="VEuPathDB" id="FungiDB:MELLADRAFT_124117"/>
<dbReference type="GeneID" id="18926624"/>
<dbReference type="RefSeq" id="XP_007410598.1">
    <property type="nucleotide sequence ID" value="XM_007410536.1"/>
</dbReference>
<evidence type="ECO:0000256" key="1">
    <source>
        <dbReference type="SAM" id="SignalP"/>
    </source>
</evidence>
<keyword evidence="1" id="KW-0732">Signal</keyword>
<dbReference type="Proteomes" id="UP000001072">
    <property type="component" value="Unassembled WGS sequence"/>
</dbReference>